<dbReference type="InterPro" id="IPR012768">
    <property type="entry name" value="Trehalose_TreZ"/>
</dbReference>
<dbReference type="Proteomes" id="UP001165283">
    <property type="component" value="Unassembled WGS sequence"/>
</dbReference>
<comment type="pathway">
    <text evidence="2 14">Glycan biosynthesis; trehalose biosynthesis.</text>
</comment>
<keyword evidence="6" id="KW-0963">Cytoplasm</keyword>
<evidence type="ECO:0000256" key="14">
    <source>
        <dbReference type="PIRNR" id="PIRNR006337"/>
    </source>
</evidence>
<evidence type="ECO:0000256" key="4">
    <source>
        <dbReference type="ARBA" id="ARBA00012268"/>
    </source>
</evidence>
<dbReference type="PANTHER" id="PTHR43651:SF11">
    <property type="entry name" value="MALTO-OLIGOSYLTREHALOSE TREHALOHYDROLASE"/>
    <property type="match status" value="1"/>
</dbReference>
<dbReference type="InterPro" id="IPR044901">
    <property type="entry name" value="Trehalose_TreZ_E-set_sf"/>
</dbReference>
<name>A0ABT0ZYY9_9PSEU</name>
<comment type="subcellular location">
    <subcellularLocation>
        <location evidence="1">Cytoplasm</location>
    </subcellularLocation>
</comment>
<sequence length="579" mass="64006">MADFAVWAPLHDRVRVLVDGTPHPMTPDGAGWWRSDVGGAQPGAAYAFLLGDDETPLPDPRSQWQPAGVHGASRLYDGDWHIWTDQSWTGRQLPGSVVYELHIGTFTPAGTFDSAIERLDHLAHLGIDLVEVLPVNAVDGPRNWGYDGVGWYAVTENYGGPDAFKRFVDACHTRGMGVLLDVVYNHLGPSGAYLDRFGPYFAGSNIWGPSLNLDGAHSEHVRRFVIDNAKMWLRDFHVDGLRIDAVHALRDTRATHLLEQLAVEVEALSTHLNRPLSLIAESDLNDPRMVTPREAGGYGLHGQWTDDIHHTLHTTLTGEGQGYYADFATAGLTGLQHVFTRAFLHEGTWSSFRQRNHGAPVDTKRIPGHRFLAYLQNHDQIGNRATGDRLTQTLSPGLLACGAALVLGSPFTPMLFMGEEWGARTPWQFFSYFPDEGLRDAVRKGRRAEFAEHGWGDAEVPDPNAESTFLDSKLDWDEPVGEPHATLLRLHRELIALRRAWPELSDPWLDEVEVDVDEVARTVVLHRGRLRVACNLGGEPVTLAMNGTVARILLASEPVEGHEDAIALPPEAFAIVQLG</sequence>
<dbReference type="SMART" id="SM00642">
    <property type="entry name" value="Aamy"/>
    <property type="match status" value="1"/>
</dbReference>
<evidence type="ECO:0000256" key="13">
    <source>
        <dbReference type="NCBIfam" id="TIGR02402"/>
    </source>
</evidence>
<dbReference type="CDD" id="cd02853">
    <property type="entry name" value="E_set_MTHase_like_N"/>
    <property type="match status" value="1"/>
</dbReference>
<evidence type="ECO:0000256" key="2">
    <source>
        <dbReference type="ARBA" id="ARBA00005199"/>
    </source>
</evidence>
<keyword evidence="8" id="KW-0119">Carbohydrate metabolism</keyword>
<dbReference type="Pfam" id="PF00128">
    <property type="entry name" value="Alpha-amylase"/>
    <property type="match status" value="1"/>
</dbReference>
<dbReference type="PIRSF" id="PIRSF006337">
    <property type="entry name" value="Trehalose_TreZ"/>
    <property type="match status" value="1"/>
</dbReference>
<organism evidence="16 17">
    <name type="scientific">Pseudonocardia humida</name>
    <dbReference type="NCBI Taxonomy" id="2800819"/>
    <lineage>
        <taxon>Bacteria</taxon>
        <taxon>Bacillati</taxon>
        <taxon>Actinomycetota</taxon>
        <taxon>Actinomycetes</taxon>
        <taxon>Pseudonocardiales</taxon>
        <taxon>Pseudonocardiaceae</taxon>
        <taxon>Pseudonocardia</taxon>
    </lineage>
</organism>
<gene>
    <name evidence="16" type="primary">treZ</name>
    <name evidence="16" type="ORF">KDL28_12970</name>
</gene>
<dbReference type="CDD" id="cd11325">
    <property type="entry name" value="AmyAc_GTHase"/>
    <property type="match status" value="1"/>
</dbReference>
<dbReference type="InterPro" id="IPR013783">
    <property type="entry name" value="Ig-like_fold"/>
</dbReference>
<dbReference type="InterPro" id="IPR022567">
    <property type="entry name" value="DUF3459"/>
</dbReference>
<dbReference type="Pfam" id="PF11941">
    <property type="entry name" value="DUF3459"/>
    <property type="match status" value="1"/>
</dbReference>
<keyword evidence="17" id="KW-1185">Reference proteome</keyword>
<dbReference type="SUPFAM" id="SSF81296">
    <property type="entry name" value="E set domains"/>
    <property type="match status" value="1"/>
</dbReference>
<dbReference type="InterPro" id="IPR017853">
    <property type="entry name" value="GH"/>
</dbReference>
<dbReference type="EC" id="3.2.1.141" evidence="4 13"/>
<evidence type="ECO:0000256" key="5">
    <source>
        <dbReference type="ARBA" id="ARBA00015938"/>
    </source>
</evidence>
<dbReference type="EMBL" id="JAGSOV010000025">
    <property type="protein sequence ID" value="MCO1655965.1"/>
    <property type="molecule type" value="Genomic_DNA"/>
</dbReference>
<evidence type="ECO:0000259" key="15">
    <source>
        <dbReference type="SMART" id="SM00642"/>
    </source>
</evidence>
<dbReference type="Gene3D" id="1.10.10.760">
    <property type="entry name" value="E-set domains of sugar-utilizing enzymes"/>
    <property type="match status" value="1"/>
</dbReference>
<dbReference type="InterPro" id="IPR006047">
    <property type="entry name" value="GH13_cat_dom"/>
</dbReference>
<comment type="catalytic activity">
    <reaction evidence="12 14">
        <text>hydrolysis of (1-&gt;4)-alpha-D-glucosidic linkage in 4-alpha-D-[(1-&gt;4)-alpha-D-glucanosyl]n trehalose to yield trehalose and (1-&gt;4)-alpha-D-glucan.</text>
        <dbReference type="EC" id="3.2.1.141"/>
    </reaction>
</comment>
<evidence type="ECO:0000313" key="16">
    <source>
        <dbReference type="EMBL" id="MCO1655965.1"/>
    </source>
</evidence>
<feature type="domain" description="Glycosyl hydrolase family 13 catalytic" evidence="15">
    <location>
        <begin position="100"/>
        <end position="443"/>
    </location>
</feature>
<dbReference type="InterPro" id="IPR014756">
    <property type="entry name" value="Ig_E-set"/>
</dbReference>
<evidence type="ECO:0000256" key="11">
    <source>
        <dbReference type="ARBA" id="ARBA00033284"/>
    </source>
</evidence>
<dbReference type="RefSeq" id="WP_252438235.1">
    <property type="nucleotide sequence ID" value="NZ_JAGSOV010000025.1"/>
</dbReference>
<dbReference type="NCBIfam" id="TIGR02402">
    <property type="entry name" value="trehalose_TreZ"/>
    <property type="match status" value="1"/>
</dbReference>
<reference evidence="16" key="1">
    <citation type="submission" date="2021-04" db="EMBL/GenBank/DDBJ databases">
        <title>Pseudonocardia sp. nov., isolated from sandy soil of mangrove forest.</title>
        <authorList>
            <person name="Zan Z."/>
            <person name="Huang R."/>
            <person name="Liu W."/>
        </authorList>
    </citation>
    <scope>NUCLEOTIDE SEQUENCE</scope>
    <source>
        <strain evidence="16">S2-4</strain>
    </source>
</reference>
<evidence type="ECO:0000256" key="12">
    <source>
        <dbReference type="ARBA" id="ARBA00034013"/>
    </source>
</evidence>
<keyword evidence="7 14" id="KW-0378">Hydrolase</keyword>
<evidence type="ECO:0000256" key="6">
    <source>
        <dbReference type="ARBA" id="ARBA00022490"/>
    </source>
</evidence>
<evidence type="ECO:0000256" key="10">
    <source>
        <dbReference type="ARBA" id="ARBA00032057"/>
    </source>
</evidence>
<proteinExistence type="inferred from homology"/>
<protein>
    <recommendedName>
        <fullName evidence="5 13">Malto-oligosyltrehalose trehalohydrolase</fullName>
        <shortName evidence="14">MTHase</shortName>
        <ecNumber evidence="4 13">3.2.1.141</ecNumber>
    </recommendedName>
    <alternativeName>
        <fullName evidence="11 14">4-alpha-D-((1-&gt;4)-alpha-D-glucano)trehalose trehalohydrolase</fullName>
    </alternativeName>
    <alternativeName>
        <fullName evidence="10 14">Maltooligosyl trehalose trehalohydrolase</fullName>
    </alternativeName>
</protein>
<evidence type="ECO:0000256" key="3">
    <source>
        <dbReference type="ARBA" id="ARBA00008061"/>
    </source>
</evidence>
<dbReference type="Gene3D" id="2.60.40.10">
    <property type="entry name" value="Immunoglobulins"/>
    <property type="match status" value="1"/>
</dbReference>
<dbReference type="PANTHER" id="PTHR43651">
    <property type="entry name" value="1,4-ALPHA-GLUCAN-BRANCHING ENZYME"/>
    <property type="match status" value="1"/>
</dbReference>
<keyword evidence="9 14" id="KW-0326">Glycosidase</keyword>
<evidence type="ECO:0000256" key="7">
    <source>
        <dbReference type="ARBA" id="ARBA00022801"/>
    </source>
</evidence>
<comment type="caution">
    <text evidence="16">The sequence shown here is derived from an EMBL/GenBank/DDBJ whole genome shotgun (WGS) entry which is preliminary data.</text>
</comment>
<evidence type="ECO:0000256" key="8">
    <source>
        <dbReference type="ARBA" id="ARBA00023277"/>
    </source>
</evidence>
<accession>A0ABT0ZYY9</accession>
<evidence type="ECO:0000256" key="1">
    <source>
        <dbReference type="ARBA" id="ARBA00004496"/>
    </source>
</evidence>
<evidence type="ECO:0000256" key="9">
    <source>
        <dbReference type="ARBA" id="ARBA00023295"/>
    </source>
</evidence>
<dbReference type="SUPFAM" id="SSF51445">
    <property type="entry name" value="(Trans)glycosidases"/>
    <property type="match status" value="1"/>
</dbReference>
<evidence type="ECO:0000313" key="17">
    <source>
        <dbReference type="Proteomes" id="UP001165283"/>
    </source>
</evidence>
<dbReference type="Gene3D" id="3.20.20.80">
    <property type="entry name" value="Glycosidases"/>
    <property type="match status" value="1"/>
</dbReference>
<comment type="similarity">
    <text evidence="3 14">Belongs to the glycosyl hydrolase 13 family.</text>
</comment>